<accession>A0ABY2FJZ9</accession>
<name>A0ABY2FJZ9_9ACTN</name>
<dbReference type="CDD" id="cd07067">
    <property type="entry name" value="HP_PGM_like"/>
    <property type="match status" value="1"/>
</dbReference>
<evidence type="ECO:0000313" key="1">
    <source>
        <dbReference type="EMBL" id="TDW93454.1"/>
    </source>
</evidence>
<dbReference type="SUPFAM" id="SSF53254">
    <property type="entry name" value="Phosphoglycerate mutase-like"/>
    <property type="match status" value="1"/>
</dbReference>
<dbReference type="InterPro" id="IPR029033">
    <property type="entry name" value="His_PPase_superfam"/>
</dbReference>
<reference evidence="1 2" key="1">
    <citation type="submission" date="2019-03" db="EMBL/GenBank/DDBJ databases">
        <title>Genomic Encyclopedia of Type Strains, Phase III (KMG-III): the genomes of soil and plant-associated and newly described type strains.</title>
        <authorList>
            <person name="Whitman W."/>
        </authorList>
    </citation>
    <scope>NUCLEOTIDE SEQUENCE [LARGE SCALE GENOMIC DNA]</scope>
    <source>
        <strain evidence="1 2">VKMAc-2574</strain>
    </source>
</reference>
<dbReference type="RefSeq" id="WP_134126529.1">
    <property type="nucleotide sequence ID" value="NZ_SODU01000001.1"/>
</dbReference>
<proteinExistence type="predicted"/>
<dbReference type="PANTHER" id="PTHR48100">
    <property type="entry name" value="BROAD-SPECIFICITY PHOSPHATASE YOR283W-RELATED"/>
    <property type="match status" value="1"/>
</dbReference>
<dbReference type="InterPro" id="IPR013078">
    <property type="entry name" value="His_Pase_superF_clade-1"/>
</dbReference>
<keyword evidence="2" id="KW-1185">Reference proteome</keyword>
<comment type="caution">
    <text evidence="1">The sequence shown here is derived from an EMBL/GenBank/DDBJ whole genome shotgun (WGS) entry which is preliminary data.</text>
</comment>
<sequence length="219" mass="24229">MNALDARRHSQGRLILVRHGETAWSRTGRYTGRTDLPLTREGERQASTLHPYLAGREYGAVLTSPLSRARRTAALAGFTAEVEQNLVEWDYGPLEGRTEHEITTAVGRYWSIWDASAPDGFAPREPLAEVATRADQALGRVLPVLETGSDVLVFAHAHLLHILAARLLQLPSRSAAKFALSPASASVFSCRDSDWAVVGWNFTPWRCHEATRPQPLPTR</sequence>
<evidence type="ECO:0000313" key="2">
    <source>
        <dbReference type="Proteomes" id="UP000295060"/>
    </source>
</evidence>
<gene>
    <name evidence="1" type="ORF">EV137_0736</name>
</gene>
<organism evidence="1 2">
    <name type="scientific">Kribbella pratensis</name>
    <dbReference type="NCBI Taxonomy" id="2512112"/>
    <lineage>
        <taxon>Bacteria</taxon>
        <taxon>Bacillati</taxon>
        <taxon>Actinomycetota</taxon>
        <taxon>Actinomycetes</taxon>
        <taxon>Propionibacteriales</taxon>
        <taxon>Kribbellaceae</taxon>
        <taxon>Kribbella</taxon>
    </lineage>
</organism>
<dbReference type="InterPro" id="IPR050275">
    <property type="entry name" value="PGM_Phosphatase"/>
</dbReference>
<dbReference type="Gene3D" id="3.40.50.1240">
    <property type="entry name" value="Phosphoglycerate mutase-like"/>
    <property type="match status" value="1"/>
</dbReference>
<protein>
    <submittedName>
        <fullName evidence="1">Phosphoglycerate mutase</fullName>
    </submittedName>
</protein>
<dbReference type="SMART" id="SM00855">
    <property type="entry name" value="PGAM"/>
    <property type="match status" value="1"/>
</dbReference>
<dbReference type="Proteomes" id="UP000295060">
    <property type="component" value="Unassembled WGS sequence"/>
</dbReference>
<dbReference type="Pfam" id="PF00300">
    <property type="entry name" value="His_Phos_1"/>
    <property type="match status" value="1"/>
</dbReference>
<dbReference type="EMBL" id="SODU01000001">
    <property type="protein sequence ID" value="TDW93454.1"/>
    <property type="molecule type" value="Genomic_DNA"/>
</dbReference>
<dbReference type="PANTHER" id="PTHR48100:SF15">
    <property type="entry name" value="SEDOHEPTULOSE 1,7-BISPHOSPHATASE"/>
    <property type="match status" value="1"/>
</dbReference>